<dbReference type="Proteomes" id="UP000256862">
    <property type="component" value="Chromosome CO2235"/>
</dbReference>
<gene>
    <name evidence="1" type="ORF">CO2235_210021</name>
</gene>
<dbReference type="AlphaFoldDB" id="A0A976BD79"/>
<name>A0A976BD79_9BURK</name>
<accession>A0A976BD79</accession>
<proteinExistence type="predicted"/>
<evidence type="ECO:0000313" key="1">
    <source>
        <dbReference type="EMBL" id="SPC14708.1"/>
    </source>
</evidence>
<evidence type="ECO:0000313" key="2">
    <source>
        <dbReference type="Proteomes" id="UP000256862"/>
    </source>
</evidence>
<reference evidence="1 2" key="1">
    <citation type="submission" date="2018-01" db="EMBL/GenBank/DDBJ databases">
        <authorList>
            <person name="Clerissi C."/>
        </authorList>
    </citation>
    <scope>NUCLEOTIDE SEQUENCE [LARGE SCALE GENOMIC DNA]</scope>
    <source>
        <strain evidence="1">Cupriavidus oxalaticus LMG 2235</strain>
    </source>
</reference>
<protein>
    <submittedName>
        <fullName evidence="1">Uncharacterized protein</fullName>
    </submittedName>
</protein>
<dbReference type="EMBL" id="OGUS01000122">
    <property type="protein sequence ID" value="SPC14708.1"/>
    <property type="molecule type" value="Genomic_DNA"/>
</dbReference>
<comment type="caution">
    <text evidence="1">The sequence shown here is derived from an EMBL/GenBank/DDBJ whole genome shotgun (WGS) entry which is preliminary data.</text>
</comment>
<sequence length="85" mass="9570">MRLSILIGSLLWCVRRRRAMLAARSFSGIKQCLYIQVNVGLPPREQTSHPAGIGAAARMYQPLQRCLGLPRVQEAPRWRIESVAV</sequence>
<organism evidence="1 2">
    <name type="scientific">Cupriavidus oxalaticus</name>
    <dbReference type="NCBI Taxonomy" id="96344"/>
    <lineage>
        <taxon>Bacteria</taxon>
        <taxon>Pseudomonadati</taxon>
        <taxon>Pseudomonadota</taxon>
        <taxon>Betaproteobacteria</taxon>
        <taxon>Burkholderiales</taxon>
        <taxon>Burkholderiaceae</taxon>
        <taxon>Cupriavidus</taxon>
    </lineage>
</organism>